<dbReference type="Proteomes" id="UP000664698">
    <property type="component" value="Unassembled WGS sequence"/>
</dbReference>
<comment type="caution">
    <text evidence="3">The sequence shown here is derived from an EMBL/GenBank/DDBJ whole genome shotgun (WGS) entry which is preliminary data.</text>
</comment>
<evidence type="ECO:0000313" key="3">
    <source>
        <dbReference type="EMBL" id="MBN7800382.1"/>
    </source>
</evidence>
<reference evidence="3 4" key="1">
    <citation type="submission" date="2021-03" db="EMBL/GenBank/DDBJ databases">
        <title>novel species isolated from a fishpond in China.</title>
        <authorList>
            <person name="Lu H."/>
            <person name="Cai Z."/>
        </authorList>
    </citation>
    <scope>NUCLEOTIDE SEQUENCE [LARGE SCALE GENOMIC DNA]</scope>
    <source>
        <strain evidence="3 4">JCM 31546</strain>
    </source>
</reference>
<dbReference type="SUPFAM" id="SSF55961">
    <property type="entry name" value="Bet v1-like"/>
    <property type="match status" value="1"/>
</dbReference>
<evidence type="ECO:0000259" key="2">
    <source>
        <dbReference type="Pfam" id="PF08327"/>
    </source>
</evidence>
<dbReference type="Gene3D" id="3.30.530.20">
    <property type="match status" value="1"/>
</dbReference>
<organism evidence="3 4">
    <name type="scientific">Algoriphagus aestuariicola</name>
    <dbReference type="NCBI Taxonomy" id="1852016"/>
    <lineage>
        <taxon>Bacteria</taxon>
        <taxon>Pseudomonadati</taxon>
        <taxon>Bacteroidota</taxon>
        <taxon>Cytophagia</taxon>
        <taxon>Cytophagales</taxon>
        <taxon>Cyclobacteriaceae</taxon>
        <taxon>Algoriphagus</taxon>
    </lineage>
</organism>
<dbReference type="InterPro" id="IPR013538">
    <property type="entry name" value="ASHA1/2-like_C"/>
</dbReference>
<feature type="domain" description="Activator of Hsp90 ATPase homologue 1/2-like C-terminal" evidence="2">
    <location>
        <begin position="14"/>
        <end position="162"/>
    </location>
</feature>
<dbReference type="EMBL" id="JAFKCW010000001">
    <property type="protein sequence ID" value="MBN7800382.1"/>
    <property type="molecule type" value="Genomic_DNA"/>
</dbReference>
<comment type="similarity">
    <text evidence="1">Belongs to the AHA1 family.</text>
</comment>
<dbReference type="Pfam" id="PF08327">
    <property type="entry name" value="AHSA1"/>
    <property type="match status" value="1"/>
</dbReference>
<name>A0ABS3BM56_9BACT</name>
<protein>
    <submittedName>
        <fullName evidence="3">SRPBCC domain-containing protein</fullName>
    </submittedName>
</protein>
<sequence length="167" mass="19209">MHPALEITQTLHSSPDQVFDMFSTKEHLINWWGPKGMEMEIKTFDFRSDGIFHYVLKAGNGFEMWGKFTYLEIEKPHRIVLLNAFSNSEGETINAPEVPFGADWPLEMWTEYTFTSDGKGCRLKLTSYPHQASEASQELFFQNHGNMKQGFKGTFEKLEAYLLELGG</sequence>
<dbReference type="InterPro" id="IPR023393">
    <property type="entry name" value="START-like_dom_sf"/>
</dbReference>
<keyword evidence="4" id="KW-1185">Reference proteome</keyword>
<evidence type="ECO:0000313" key="4">
    <source>
        <dbReference type="Proteomes" id="UP000664698"/>
    </source>
</evidence>
<dbReference type="CDD" id="cd07814">
    <property type="entry name" value="SRPBCC_CalC_Aha1-like"/>
    <property type="match status" value="1"/>
</dbReference>
<proteinExistence type="inferred from homology"/>
<dbReference type="RefSeq" id="WP_206568331.1">
    <property type="nucleotide sequence ID" value="NZ_JAFKCW010000001.1"/>
</dbReference>
<evidence type="ECO:0000256" key="1">
    <source>
        <dbReference type="ARBA" id="ARBA00006817"/>
    </source>
</evidence>
<accession>A0ABS3BM56</accession>
<gene>
    <name evidence="3" type="ORF">J0A67_05885</name>
</gene>